<evidence type="ECO:0000259" key="15">
    <source>
        <dbReference type="Pfam" id="PF10458"/>
    </source>
</evidence>
<dbReference type="Pfam" id="PF08264">
    <property type="entry name" value="Anticodon_1"/>
    <property type="match status" value="1"/>
</dbReference>
<dbReference type="PANTHER" id="PTHR11946:SF93">
    <property type="entry name" value="VALINE--TRNA LIGASE, CHLOROPLASTIC_MITOCHONDRIAL 2"/>
    <property type="match status" value="1"/>
</dbReference>
<feature type="coiled-coil region" evidence="12">
    <location>
        <begin position="807"/>
        <end position="869"/>
    </location>
</feature>
<dbReference type="InterPro" id="IPR009080">
    <property type="entry name" value="tRNAsynth_Ia_anticodon-bd"/>
</dbReference>
<dbReference type="FunFam" id="1.10.730.10:FF:000014">
    <property type="entry name" value="Valine--tRNA ligase"/>
    <property type="match status" value="1"/>
</dbReference>
<dbReference type="InterPro" id="IPR010978">
    <property type="entry name" value="tRNA-bd_arm"/>
</dbReference>
<feature type="domain" description="Aminoacyl-tRNA synthetase class Ia" evidence="13">
    <location>
        <begin position="15"/>
        <end position="563"/>
    </location>
</feature>
<organism evidence="16 17">
    <name type="scientific">Geotoga petraea</name>
    <dbReference type="NCBI Taxonomy" id="28234"/>
    <lineage>
        <taxon>Bacteria</taxon>
        <taxon>Thermotogati</taxon>
        <taxon>Thermotogota</taxon>
        <taxon>Thermotogae</taxon>
        <taxon>Petrotogales</taxon>
        <taxon>Petrotogaceae</taxon>
        <taxon>Geotoga</taxon>
    </lineage>
</organism>
<dbReference type="InterPro" id="IPR013155">
    <property type="entry name" value="M/V/L/I-tRNA-synth_anticd-bd"/>
</dbReference>
<dbReference type="InterPro" id="IPR019499">
    <property type="entry name" value="Val-tRNA_synth_tRNA-bd"/>
</dbReference>
<evidence type="ECO:0000256" key="7">
    <source>
        <dbReference type="ARBA" id="ARBA00022917"/>
    </source>
</evidence>
<dbReference type="Pfam" id="PF00133">
    <property type="entry name" value="tRNA-synt_1"/>
    <property type="match status" value="1"/>
</dbReference>
<evidence type="ECO:0000256" key="8">
    <source>
        <dbReference type="ARBA" id="ARBA00023054"/>
    </source>
</evidence>
<dbReference type="NCBIfam" id="NF004349">
    <property type="entry name" value="PRK05729.1"/>
    <property type="match status" value="1"/>
</dbReference>
<evidence type="ECO:0000256" key="2">
    <source>
        <dbReference type="ARBA" id="ARBA00011245"/>
    </source>
</evidence>
<keyword evidence="17" id="KW-1185">Reference proteome</keyword>
<dbReference type="CDD" id="cd07962">
    <property type="entry name" value="Anticodon_Ia_Val"/>
    <property type="match status" value="1"/>
</dbReference>
<keyword evidence="6 12" id="KW-0067">ATP-binding</keyword>
<keyword evidence="3 12" id="KW-0963">Cytoplasm</keyword>
<dbReference type="PROSITE" id="PS00178">
    <property type="entry name" value="AA_TRNA_LIGASE_I"/>
    <property type="match status" value="1"/>
</dbReference>
<keyword evidence="4 12" id="KW-0436">Ligase</keyword>
<evidence type="ECO:0000256" key="4">
    <source>
        <dbReference type="ARBA" id="ARBA00022598"/>
    </source>
</evidence>
<dbReference type="EC" id="6.1.1.9" evidence="12"/>
<dbReference type="RefSeq" id="WP_091403178.1">
    <property type="nucleotide sequence ID" value="NZ_FMYV01000003.1"/>
</dbReference>
<comment type="domain">
    <text evidence="12">The C-terminal coiled-coil domain is crucial for aminoacylation activity.</text>
</comment>
<evidence type="ECO:0000259" key="13">
    <source>
        <dbReference type="Pfam" id="PF00133"/>
    </source>
</evidence>
<dbReference type="InterPro" id="IPR037118">
    <property type="entry name" value="Val-tRNA_synth_C_sf"/>
</dbReference>
<evidence type="ECO:0000256" key="12">
    <source>
        <dbReference type="HAMAP-Rule" id="MF_02004"/>
    </source>
</evidence>
<dbReference type="FunFam" id="1.10.287.380:FF:000001">
    <property type="entry name" value="Valine--tRNA ligase"/>
    <property type="match status" value="1"/>
</dbReference>
<dbReference type="PANTHER" id="PTHR11946">
    <property type="entry name" value="VALYL-TRNA SYNTHETASES"/>
    <property type="match status" value="1"/>
</dbReference>
<comment type="subunit">
    <text evidence="2 12">Monomer.</text>
</comment>
<dbReference type="SUPFAM" id="SSF50677">
    <property type="entry name" value="ValRS/IleRS/LeuRS editing domain"/>
    <property type="match status" value="1"/>
</dbReference>
<evidence type="ECO:0000256" key="11">
    <source>
        <dbReference type="ARBA" id="ARBA00060830"/>
    </source>
</evidence>
<feature type="short sequence motif" description="'KMSKS' region" evidence="12">
    <location>
        <begin position="523"/>
        <end position="527"/>
    </location>
</feature>
<dbReference type="GO" id="GO:0005524">
    <property type="term" value="F:ATP binding"/>
    <property type="evidence" value="ECO:0007669"/>
    <property type="project" value="UniProtKB-UniRule"/>
</dbReference>
<accession>A0A1G6KY34</accession>
<sequence>MDIGKRYTPHELEKKWYSEWMEKGAFKPQNKGKDSFTIVIPPPNITGKLHIGHALNLTLQDILTRYYRMKGKDTLWIPGEDHAGIATQHVVEKHLKKTEGKRKEEYDRDVFVSKVWDWANEYRDYIRKQLKAMGASVDWSRERFTLDEGLNKAVRKVFVDLYEEGLIYKGKYIVNWCPSCGTVLADDEVEHKDDNGHFWYIKYPLKGEDDFIIIATTRPETMLGDVAIAVHPSDEKHKHMIGKKVILPLVNRELEVIGDPYVDPEFGTGFVKITPAHDPNDYQIGLRHNLERIQIMDEKAKINENGGKYAGLDRFEARKQIVADLEEQGYLEKVEEHKHSVGHCYRCDTIVEPFLMDQWFVKMKPLAKKAIEAVEEDEIQFFPERWKKVYLNWMNEIRDWCISRQLWWGHRIPVWYCDECGETIVSEEDPTSCPKCGSNNLTQDPDVLDTWFSSALWPFSTLGWPEKTEDVERFYPTGTLVTAFDIIFFWVARMIMMGEKFMGEKPFSHVFITPLVRDKKGRKMSKSLGNGVDPLDIIDKYGTDPMRFTLSILAAQGRDIKLDEKSFEPYSKFANKIWNATRFALLNLNDFEPIEYDYDELHLEDKWILTRMNRAIKSVSEGIETYNFNHAAKAIYDFVWSELCDWYIESIKERLNSEGRSKKLAQNVLVKVFDNALRLLHPFMPYLSEELWQAIPSIKEDELLIISKWPKETKEEIFEKEENRFNDIMSVIRGIRNVKADMNIPQSQKIKAEYKILSDNDWIEGAQDQILKLANLENLDKTDAKKERSATAYVDENVETYVLLGDMIDVDAEKDRLNKKIQKLEKEVNKFEKKLNNKNFLEKADPEVVEEAKIKYEDAKYQVKKLETLIKEID</sequence>
<dbReference type="GO" id="GO:0005829">
    <property type="term" value="C:cytosol"/>
    <property type="evidence" value="ECO:0007669"/>
    <property type="project" value="TreeGrafter"/>
</dbReference>
<dbReference type="InterPro" id="IPR002303">
    <property type="entry name" value="Valyl-tRNA_ligase"/>
</dbReference>
<comment type="similarity">
    <text evidence="11 12">Belongs to the class-I aminoacyl-tRNA synthetase family. ValS type 1 subfamily.</text>
</comment>
<reference evidence="16 17" key="1">
    <citation type="submission" date="2016-10" db="EMBL/GenBank/DDBJ databases">
        <authorList>
            <person name="de Groot N.N."/>
        </authorList>
    </citation>
    <scope>NUCLEOTIDE SEQUENCE [LARGE SCALE GENOMIC DNA]</scope>
    <source>
        <strain evidence="16 17">WG14</strain>
    </source>
</reference>
<keyword evidence="9 12" id="KW-0030">Aminoacyl-tRNA synthetase</keyword>
<dbReference type="Gene3D" id="3.40.50.620">
    <property type="entry name" value="HUPs"/>
    <property type="match status" value="2"/>
</dbReference>
<keyword evidence="8 12" id="KW-0175">Coiled coil</keyword>
<gene>
    <name evidence="12" type="primary">valS</name>
    <name evidence="16" type="ORF">SAMN04488588_0917</name>
</gene>
<feature type="domain" description="Methionyl/Valyl/Leucyl/Isoleucyl-tRNA synthetase anticodon-binding" evidence="14">
    <location>
        <begin position="605"/>
        <end position="753"/>
    </location>
</feature>
<evidence type="ECO:0000259" key="14">
    <source>
        <dbReference type="Pfam" id="PF08264"/>
    </source>
</evidence>
<dbReference type="Pfam" id="PF10458">
    <property type="entry name" value="Val_tRNA-synt_C"/>
    <property type="match status" value="1"/>
</dbReference>
<comment type="domain">
    <text evidence="12">ValRS has two distinct active sites: one for aminoacylation and one for editing. The misactivated threonine is translocated from the active site to the editing site.</text>
</comment>
<evidence type="ECO:0000313" key="16">
    <source>
        <dbReference type="EMBL" id="SDC35385.1"/>
    </source>
</evidence>
<dbReference type="InterPro" id="IPR009008">
    <property type="entry name" value="Val/Leu/Ile-tRNA-synth_edit"/>
</dbReference>
<evidence type="ECO:0000256" key="6">
    <source>
        <dbReference type="ARBA" id="ARBA00022840"/>
    </source>
</evidence>
<evidence type="ECO:0000256" key="9">
    <source>
        <dbReference type="ARBA" id="ARBA00023146"/>
    </source>
</evidence>
<dbReference type="Proteomes" id="UP000199322">
    <property type="component" value="Unassembled WGS sequence"/>
</dbReference>
<evidence type="ECO:0000256" key="3">
    <source>
        <dbReference type="ARBA" id="ARBA00022490"/>
    </source>
</evidence>
<evidence type="ECO:0000256" key="1">
    <source>
        <dbReference type="ARBA" id="ARBA00004496"/>
    </source>
</evidence>
<feature type="short sequence motif" description="'HIGH' region" evidence="12">
    <location>
        <begin position="43"/>
        <end position="53"/>
    </location>
</feature>
<dbReference type="Gene3D" id="1.10.287.380">
    <property type="entry name" value="Valyl-tRNA synthetase, C-terminal domain"/>
    <property type="match status" value="1"/>
</dbReference>
<proteinExistence type="inferred from homology"/>
<dbReference type="FunFam" id="3.40.50.620:FF:000098">
    <property type="entry name" value="Valine--tRNA ligase"/>
    <property type="match status" value="1"/>
</dbReference>
<dbReference type="InterPro" id="IPR001412">
    <property type="entry name" value="aa-tRNA-synth_I_CS"/>
</dbReference>
<dbReference type="GO" id="GO:0002161">
    <property type="term" value="F:aminoacyl-tRNA deacylase activity"/>
    <property type="evidence" value="ECO:0007669"/>
    <property type="project" value="InterPro"/>
</dbReference>
<dbReference type="SUPFAM" id="SSF52374">
    <property type="entry name" value="Nucleotidylyl transferase"/>
    <property type="match status" value="1"/>
</dbReference>
<keyword evidence="5 12" id="KW-0547">Nucleotide-binding</keyword>
<evidence type="ECO:0000256" key="5">
    <source>
        <dbReference type="ARBA" id="ARBA00022741"/>
    </source>
</evidence>
<dbReference type="NCBIfam" id="TIGR00422">
    <property type="entry name" value="valS"/>
    <property type="match status" value="1"/>
</dbReference>
<dbReference type="InterPro" id="IPR014729">
    <property type="entry name" value="Rossmann-like_a/b/a_fold"/>
</dbReference>
<evidence type="ECO:0000313" key="17">
    <source>
        <dbReference type="Proteomes" id="UP000199322"/>
    </source>
</evidence>
<feature type="binding site" evidence="12">
    <location>
        <position position="526"/>
    </location>
    <ligand>
        <name>ATP</name>
        <dbReference type="ChEBI" id="CHEBI:30616"/>
    </ligand>
</feature>
<dbReference type="InterPro" id="IPR002300">
    <property type="entry name" value="aa-tRNA-synth_Ia"/>
</dbReference>
<dbReference type="Gene3D" id="1.10.730.10">
    <property type="entry name" value="Isoleucyl-tRNA Synthetase, Domain 1"/>
    <property type="match status" value="1"/>
</dbReference>
<dbReference type="FunFam" id="3.90.740.10:FF:000005">
    <property type="entry name" value="Valine--tRNA ligase, mitochondrial"/>
    <property type="match status" value="1"/>
</dbReference>
<dbReference type="InterPro" id="IPR033705">
    <property type="entry name" value="Anticodon_Ia_Val"/>
</dbReference>
<dbReference type="FunFam" id="3.40.50.620:FF:000032">
    <property type="entry name" value="Valine--tRNA ligase"/>
    <property type="match status" value="1"/>
</dbReference>
<dbReference type="SUPFAM" id="SSF46589">
    <property type="entry name" value="tRNA-binding arm"/>
    <property type="match status" value="1"/>
</dbReference>
<name>A0A1G6KY34_9BACT</name>
<protein>
    <recommendedName>
        <fullName evidence="12">Valine--tRNA ligase</fullName>
        <ecNumber evidence="12">6.1.1.9</ecNumber>
    </recommendedName>
    <alternativeName>
        <fullName evidence="12">Valyl-tRNA synthetase</fullName>
        <shortName evidence="12">ValRS</shortName>
    </alternativeName>
</protein>
<dbReference type="STRING" id="28234.SAMN04488588_0917"/>
<evidence type="ECO:0000256" key="10">
    <source>
        <dbReference type="ARBA" id="ARBA00047552"/>
    </source>
</evidence>
<dbReference type="AlphaFoldDB" id="A0A1G6KY34"/>
<dbReference type="HAMAP" id="MF_02004">
    <property type="entry name" value="Val_tRNA_synth_type1"/>
    <property type="match status" value="1"/>
</dbReference>
<keyword evidence="7 12" id="KW-0648">Protein biosynthesis</keyword>
<dbReference type="PRINTS" id="PR00986">
    <property type="entry name" value="TRNASYNTHVAL"/>
</dbReference>
<dbReference type="GO" id="GO:0006438">
    <property type="term" value="P:valyl-tRNA aminoacylation"/>
    <property type="evidence" value="ECO:0007669"/>
    <property type="project" value="UniProtKB-UniRule"/>
</dbReference>
<dbReference type="CDD" id="cd00817">
    <property type="entry name" value="ValRS_core"/>
    <property type="match status" value="1"/>
</dbReference>
<dbReference type="Gene3D" id="3.90.740.10">
    <property type="entry name" value="Valyl/Leucyl/Isoleucyl-tRNA synthetase, editing domain"/>
    <property type="match status" value="1"/>
</dbReference>
<dbReference type="EMBL" id="FMYV01000003">
    <property type="protein sequence ID" value="SDC35385.1"/>
    <property type="molecule type" value="Genomic_DNA"/>
</dbReference>
<dbReference type="GO" id="GO:0004832">
    <property type="term" value="F:valine-tRNA ligase activity"/>
    <property type="evidence" value="ECO:0007669"/>
    <property type="project" value="UniProtKB-UniRule"/>
</dbReference>
<comment type="subcellular location">
    <subcellularLocation>
        <location evidence="1 12">Cytoplasm</location>
    </subcellularLocation>
</comment>
<dbReference type="SUPFAM" id="SSF47323">
    <property type="entry name" value="Anticodon-binding domain of a subclass of class I aminoacyl-tRNA synthetases"/>
    <property type="match status" value="1"/>
</dbReference>
<comment type="catalytic activity">
    <reaction evidence="10 12">
        <text>tRNA(Val) + L-valine + ATP = L-valyl-tRNA(Val) + AMP + diphosphate</text>
        <dbReference type="Rhea" id="RHEA:10704"/>
        <dbReference type="Rhea" id="RHEA-COMP:9672"/>
        <dbReference type="Rhea" id="RHEA-COMP:9708"/>
        <dbReference type="ChEBI" id="CHEBI:30616"/>
        <dbReference type="ChEBI" id="CHEBI:33019"/>
        <dbReference type="ChEBI" id="CHEBI:57762"/>
        <dbReference type="ChEBI" id="CHEBI:78442"/>
        <dbReference type="ChEBI" id="CHEBI:78537"/>
        <dbReference type="ChEBI" id="CHEBI:456215"/>
        <dbReference type="EC" id="6.1.1.9"/>
    </reaction>
</comment>
<comment type="function">
    <text evidence="12">Catalyzes the attachment of valine to tRNA(Val). As ValRS can inadvertently accommodate and process structurally similar amino acids such as threonine, to avoid such errors, it has a 'posttransfer' editing activity that hydrolyzes mischarged Thr-tRNA(Val) in a tRNA-dependent manner.</text>
</comment>
<feature type="domain" description="Valyl-tRNA synthetase tRNA-binding arm" evidence="15">
    <location>
        <begin position="809"/>
        <end position="873"/>
    </location>
</feature>